<dbReference type="InterPro" id="IPR000673">
    <property type="entry name" value="Sig_transdc_resp-reg_Me-estase"/>
</dbReference>
<sequence length="198" mass="20383">MTIPANTKLVVIGASAGGVDAIGNLLAALPADFAPAVAVVLHLPPDRPSMLAELFASRCALPVKEAEDKEPIQPGTVVVAPPDYHLQVEPDHTFSLSCDEPVLYSRPSIDVLFDSAAMAYGAALLGIILTGASADGTAGLKAVRARGGQAWVQDPEDAVARLMPAAAIADAGADRVLPLEQMKQLLSGSGLQAMTQPI</sequence>
<evidence type="ECO:0000313" key="6">
    <source>
        <dbReference type="EMBL" id="TCS35651.1"/>
    </source>
</evidence>
<keyword evidence="1 4" id="KW-0378">Hydrolase</keyword>
<feature type="active site" evidence="4">
    <location>
        <position position="42"/>
    </location>
</feature>
<dbReference type="GO" id="GO:0005737">
    <property type="term" value="C:cytoplasm"/>
    <property type="evidence" value="ECO:0007669"/>
    <property type="project" value="InterPro"/>
</dbReference>
<dbReference type="EMBL" id="SLZQ01000010">
    <property type="protein sequence ID" value="TCS35651.1"/>
    <property type="molecule type" value="Genomic_DNA"/>
</dbReference>
<dbReference type="PANTHER" id="PTHR42872">
    <property type="entry name" value="PROTEIN-GLUTAMATE METHYLESTERASE/PROTEIN-GLUTAMINE GLUTAMINASE"/>
    <property type="match status" value="1"/>
</dbReference>
<feature type="active site" evidence="4">
    <location>
        <position position="135"/>
    </location>
</feature>
<gene>
    <name evidence="6" type="ORF">EDC30_110120</name>
</gene>
<proteinExistence type="predicted"/>
<evidence type="ECO:0000256" key="4">
    <source>
        <dbReference type="PROSITE-ProRule" id="PRU00050"/>
    </source>
</evidence>
<dbReference type="Gene3D" id="3.40.50.180">
    <property type="entry name" value="Methylesterase CheB, C-terminal domain"/>
    <property type="match status" value="1"/>
</dbReference>
<feature type="active site" evidence="4">
    <location>
        <position position="15"/>
    </location>
</feature>
<dbReference type="GO" id="GO:0006935">
    <property type="term" value="P:chemotaxis"/>
    <property type="evidence" value="ECO:0007669"/>
    <property type="project" value="UniProtKB-UniRule"/>
</dbReference>
<dbReference type="RefSeq" id="WP_132259653.1">
    <property type="nucleotide sequence ID" value="NZ_SLZQ01000010.1"/>
</dbReference>
<evidence type="ECO:0000256" key="3">
    <source>
        <dbReference type="ARBA" id="ARBA00048267"/>
    </source>
</evidence>
<feature type="domain" description="CheB-type methylesterase" evidence="5">
    <location>
        <begin position="4"/>
        <end position="186"/>
    </location>
</feature>
<keyword evidence="7" id="KW-1185">Reference proteome</keyword>
<dbReference type="AlphaFoldDB" id="A0A4R3HU26"/>
<organism evidence="6 7">
    <name type="scientific">Paucimonas lemoignei</name>
    <name type="common">Pseudomonas lemoignei</name>
    <dbReference type="NCBI Taxonomy" id="29443"/>
    <lineage>
        <taxon>Bacteria</taxon>
        <taxon>Pseudomonadati</taxon>
        <taxon>Pseudomonadota</taxon>
        <taxon>Betaproteobacteria</taxon>
        <taxon>Burkholderiales</taxon>
        <taxon>Burkholderiaceae</taxon>
        <taxon>Paucimonas</taxon>
    </lineage>
</organism>
<evidence type="ECO:0000256" key="1">
    <source>
        <dbReference type="ARBA" id="ARBA00022801"/>
    </source>
</evidence>
<dbReference type="OrthoDB" id="9791760at2"/>
<dbReference type="Pfam" id="PF01339">
    <property type="entry name" value="CheB_methylest"/>
    <property type="match status" value="1"/>
</dbReference>
<dbReference type="PANTHER" id="PTHR42872:SF6">
    <property type="entry name" value="PROTEIN-GLUTAMATE METHYLESTERASE_PROTEIN-GLUTAMINE GLUTAMINASE"/>
    <property type="match status" value="1"/>
</dbReference>
<evidence type="ECO:0000256" key="2">
    <source>
        <dbReference type="ARBA" id="ARBA00039140"/>
    </source>
</evidence>
<evidence type="ECO:0000313" key="7">
    <source>
        <dbReference type="Proteomes" id="UP000295382"/>
    </source>
</evidence>
<name>A0A4R3HU26_PAULE</name>
<reference evidence="6 7" key="1">
    <citation type="submission" date="2019-03" db="EMBL/GenBank/DDBJ databases">
        <title>Genomic Encyclopedia of Type Strains, Phase IV (KMG-IV): sequencing the most valuable type-strain genomes for metagenomic binning, comparative biology and taxonomic classification.</title>
        <authorList>
            <person name="Goeker M."/>
        </authorList>
    </citation>
    <scope>NUCLEOTIDE SEQUENCE [LARGE SCALE GENOMIC DNA]</scope>
    <source>
        <strain evidence="6 7">DSM 7445</strain>
    </source>
</reference>
<dbReference type="SUPFAM" id="SSF52738">
    <property type="entry name" value="Methylesterase CheB, C-terminal domain"/>
    <property type="match status" value="1"/>
</dbReference>
<dbReference type="CDD" id="cd16433">
    <property type="entry name" value="CheB"/>
    <property type="match status" value="1"/>
</dbReference>
<dbReference type="GO" id="GO:0008984">
    <property type="term" value="F:protein-glutamate methylesterase activity"/>
    <property type="evidence" value="ECO:0007669"/>
    <property type="project" value="UniProtKB-EC"/>
</dbReference>
<dbReference type="EC" id="3.1.1.61" evidence="2"/>
<keyword evidence="4" id="KW-0145">Chemotaxis</keyword>
<protein>
    <recommendedName>
        <fullName evidence="2">protein-glutamate methylesterase</fullName>
        <ecNumber evidence="2">3.1.1.61</ecNumber>
    </recommendedName>
</protein>
<dbReference type="PROSITE" id="PS50122">
    <property type="entry name" value="CHEB"/>
    <property type="match status" value="1"/>
</dbReference>
<comment type="caution">
    <text evidence="6">The sequence shown here is derived from an EMBL/GenBank/DDBJ whole genome shotgun (WGS) entry which is preliminary data.</text>
</comment>
<accession>A0A4R3HU26</accession>
<dbReference type="InterPro" id="IPR035909">
    <property type="entry name" value="CheB_C"/>
</dbReference>
<dbReference type="GO" id="GO:0000156">
    <property type="term" value="F:phosphorelay response regulator activity"/>
    <property type="evidence" value="ECO:0007669"/>
    <property type="project" value="InterPro"/>
</dbReference>
<dbReference type="Proteomes" id="UP000295382">
    <property type="component" value="Unassembled WGS sequence"/>
</dbReference>
<evidence type="ECO:0000259" key="5">
    <source>
        <dbReference type="PROSITE" id="PS50122"/>
    </source>
</evidence>
<comment type="catalytic activity">
    <reaction evidence="3">
        <text>[protein]-L-glutamate 5-O-methyl ester + H2O = L-glutamyl-[protein] + methanol + H(+)</text>
        <dbReference type="Rhea" id="RHEA:23236"/>
        <dbReference type="Rhea" id="RHEA-COMP:10208"/>
        <dbReference type="Rhea" id="RHEA-COMP:10311"/>
        <dbReference type="ChEBI" id="CHEBI:15377"/>
        <dbReference type="ChEBI" id="CHEBI:15378"/>
        <dbReference type="ChEBI" id="CHEBI:17790"/>
        <dbReference type="ChEBI" id="CHEBI:29973"/>
        <dbReference type="ChEBI" id="CHEBI:82795"/>
        <dbReference type="EC" id="3.1.1.61"/>
    </reaction>
</comment>